<evidence type="ECO:0000313" key="5">
    <source>
        <dbReference type="EMBL" id="GGE30234.1"/>
    </source>
</evidence>
<dbReference type="InterPro" id="IPR011057">
    <property type="entry name" value="Mss4-like_sf"/>
</dbReference>
<dbReference type="Gene3D" id="2.170.150.70">
    <property type="match status" value="1"/>
</dbReference>
<dbReference type="Proteomes" id="UP000602745">
    <property type="component" value="Unassembled WGS sequence"/>
</dbReference>
<evidence type="ECO:0000313" key="6">
    <source>
        <dbReference type="Proteomes" id="UP000602745"/>
    </source>
</evidence>
<accession>A0A8J2VKL7</accession>
<proteinExistence type="inferred from homology"/>
<dbReference type="PANTHER" id="PTHR28620:SF1">
    <property type="entry name" value="CENP-V_GFA DOMAIN-CONTAINING PROTEIN"/>
    <property type="match status" value="1"/>
</dbReference>
<gene>
    <name evidence="5" type="ORF">GCM10007276_04290</name>
</gene>
<dbReference type="SUPFAM" id="SSF51316">
    <property type="entry name" value="Mss4-like"/>
    <property type="match status" value="1"/>
</dbReference>
<dbReference type="GO" id="GO:0046872">
    <property type="term" value="F:metal ion binding"/>
    <property type="evidence" value="ECO:0007669"/>
    <property type="project" value="UniProtKB-KW"/>
</dbReference>
<keyword evidence="3" id="KW-0862">Zinc</keyword>
<dbReference type="RefSeq" id="WP_188408054.1">
    <property type="nucleotide sequence ID" value="NZ_BMCP01000001.1"/>
</dbReference>
<evidence type="ECO:0000256" key="3">
    <source>
        <dbReference type="ARBA" id="ARBA00022833"/>
    </source>
</evidence>
<evidence type="ECO:0000256" key="2">
    <source>
        <dbReference type="ARBA" id="ARBA00022723"/>
    </source>
</evidence>
<name>A0A8J2VKL7_9RHOB</name>
<organism evidence="5 6">
    <name type="scientific">Agaricicola taiwanensis</name>
    <dbReference type="NCBI Taxonomy" id="591372"/>
    <lineage>
        <taxon>Bacteria</taxon>
        <taxon>Pseudomonadati</taxon>
        <taxon>Pseudomonadota</taxon>
        <taxon>Alphaproteobacteria</taxon>
        <taxon>Rhodobacterales</taxon>
        <taxon>Paracoccaceae</taxon>
        <taxon>Agaricicola</taxon>
    </lineage>
</organism>
<evidence type="ECO:0000259" key="4">
    <source>
        <dbReference type="PROSITE" id="PS51891"/>
    </source>
</evidence>
<dbReference type="GO" id="GO:0016846">
    <property type="term" value="F:carbon-sulfur lyase activity"/>
    <property type="evidence" value="ECO:0007669"/>
    <property type="project" value="InterPro"/>
</dbReference>
<dbReference type="InterPro" id="IPR006913">
    <property type="entry name" value="CENP-V/GFA"/>
</dbReference>
<dbReference type="AlphaFoldDB" id="A0A8J2VKL7"/>
<reference evidence="5" key="1">
    <citation type="journal article" date="2014" name="Int. J. Syst. Evol. Microbiol.">
        <title>Complete genome sequence of Corynebacterium casei LMG S-19264T (=DSM 44701T), isolated from a smear-ripened cheese.</title>
        <authorList>
            <consortium name="US DOE Joint Genome Institute (JGI-PGF)"/>
            <person name="Walter F."/>
            <person name="Albersmeier A."/>
            <person name="Kalinowski J."/>
            <person name="Ruckert C."/>
        </authorList>
    </citation>
    <scope>NUCLEOTIDE SEQUENCE</scope>
    <source>
        <strain evidence="5">CCM 7684</strain>
    </source>
</reference>
<keyword evidence="6" id="KW-1185">Reference proteome</keyword>
<dbReference type="EMBL" id="BMCP01000001">
    <property type="protein sequence ID" value="GGE30234.1"/>
    <property type="molecule type" value="Genomic_DNA"/>
</dbReference>
<protein>
    <submittedName>
        <fullName evidence="5">Aldehyde-activating protein</fullName>
    </submittedName>
</protein>
<comment type="caution">
    <text evidence="5">The sequence shown here is derived from an EMBL/GenBank/DDBJ whole genome shotgun (WGS) entry which is preliminary data.</text>
</comment>
<dbReference type="PROSITE" id="PS51891">
    <property type="entry name" value="CENP_V_GFA"/>
    <property type="match status" value="1"/>
</dbReference>
<evidence type="ECO:0000256" key="1">
    <source>
        <dbReference type="ARBA" id="ARBA00005495"/>
    </source>
</evidence>
<dbReference type="PANTHER" id="PTHR28620">
    <property type="entry name" value="CENTROMERE PROTEIN V"/>
    <property type="match status" value="1"/>
</dbReference>
<sequence>MTTQHYTGSCQCGAVRYEVDVDLDHTITCNCSRCGRLGLVLAFAPEQAFDLKQGEGATTEYLFNTGKIHHRFCSTCGVESFARGTAPDGKTMMAINVRCLDGVDPSKLSPTPYDGASV</sequence>
<keyword evidence="2" id="KW-0479">Metal-binding</keyword>
<dbReference type="InterPro" id="IPR052355">
    <property type="entry name" value="CENP-V-like"/>
</dbReference>
<feature type="domain" description="CENP-V/GFA" evidence="4">
    <location>
        <begin position="6"/>
        <end position="114"/>
    </location>
</feature>
<reference evidence="5" key="2">
    <citation type="submission" date="2020-09" db="EMBL/GenBank/DDBJ databases">
        <authorList>
            <person name="Sun Q."/>
            <person name="Sedlacek I."/>
        </authorList>
    </citation>
    <scope>NUCLEOTIDE SEQUENCE</scope>
    <source>
        <strain evidence="5">CCM 7684</strain>
    </source>
</reference>
<comment type="similarity">
    <text evidence="1">Belongs to the Gfa family.</text>
</comment>
<dbReference type="Pfam" id="PF04828">
    <property type="entry name" value="GFA"/>
    <property type="match status" value="1"/>
</dbReference>